<protein>
    <recommendedName>
        <fullName evidence="4">Transmembrane protein</fullName>
    </recommendedName>
</protein>
<organism evidence="2 3">
    <name type="scientific">Spiroplasma ixodetis</name>
    <dbReference type="NCBI Taxonomy" id="2141"/>
    <lineage>
        <taxon>Bacteria</taxon>
        <taxon>Bacillati</taxon>
        <taxon>Mycoplasmatota</taxon>
        <taxon>Mollicutes</taxon>
        <taxon>Entomoplasmatales</taxon>
        <taxon>Spiroplasmataceae</taxon>
        <taxon>Spiroplasma</taxon>
    </lineage>
</organism>
<feature type="transmembrane region" description="Helical" evidence="1">
    <location>
        <begin position="174"/>
        <end position="193"/>
    </location>
</feature>
<feature type="transmembrane region" description="Helical" evidence="1">
    <location>
        <begin position="104"/>
        <end position="129"/>
    </location>
</feature>
<evidence type="ECO:0008006" key="4">
    <source>
        <dbReference type="Google" id="ProtNLM"/>
    </source>
</evidence>
<feature type="transmembrane region" description="Helical" evidence="1">
    <location>
        <begin position="64"/>
        <end position="84"/>
    </location>
</feature>
<accession>A0ABN6SWP2</accession>
<evidence type="ECO:0000313" key="2">
    <source>
        <dbReference type="EMBL" id="BDT02932.1"/>
    </source>
</evidence>
<name>A0ABN6SWP2_9MOLU</name>
<evidence type="ECO:0000313" key="3">
    <source>
        <dbReference type="Proteomes" id="UP001163387"/>
    </source>
</evidence>
<keyword evidence="1" id="KW-0812">Transmembrane</keyword>
<dbReference type="EMBL" id="AP026933">
    <property type="protein sequence ID" value="BDT02932.1"/>
    <property type="molecule type" value="Genomic_DNA"/>
</dbReference>
<keyword evidence="1" id="KW-1133">Transmembrane helix</keyword>
<reference evidence="2 3" key="1">
    <citation type="journal article" date="2022" name="Front. Microbiol.">
        <title>Male-killing mechanisms vary between Spiroplasma species.</title>
        <authorList>
            <person name="Arai H."/>
            <person name="Inoue M."/>
            <person name="Kageyama D."/>
        </authorList>
    </citation>
    <scope>NUCLEOTIDE SEQUENCE [LARGE SCALE GENOMIC DNA]</scope>
    <source>
        <strain evidence="3">sHm</strain>
    </source>
</reference>
<gene>
    <name evidence="2" type="ORF">SHM_05780</name>
</gene>
<keyword evidence="1" id="KW-0472">Membrane</keyword>
<proteinExistence type="predicted"/>
<keyword evidence="3" id="KW-1185">Reference proteome</keyword>
<sequence>MHYNYFIGWVKDMDKSLDKQFLITSNLIGQKELKKLKETPLPSLLDLNLTRVYFTSLGDGFSRIFILIIQIFWIGLIFFNGIGFGQLVANLPGIPSAPVFQSAILKVVAMLVTVLFAFIILIMILPVFLSKTIRGIGLSCLFFLIFGSIVNLIIIGISFFMFSYSDSPYRMTVLIFAVIALLLWWIAILHWWLNTIENKKYLIKSIIKMYELSFR</sequence>
<dbReference type="Proteomes" id="UP001163387">
    <property type="component" value="Chromosome"/>
</dbReference>
<feature type="transmembrane region" description="Helical" evidence="1">
    <location>
        <begin position="141"/>
        <end position="162"/>
    </location>
</feature>
<evidence type="ECO:0000256" key="1">
    <source>
        <dbReference type="SAM" id="Phobius"/>
    </source>
</evidence>